<proteinExistence type="predicted"/>
<name>A0ABT9SFS2_9BURK</name>
<gene>
    <name evidence="1" type="ORF">J2W36_004920</name>
</gene>
<keyword evidence="2" id="KW-1185">Reference proteome</keyword>
<sequence length="320" mass="36101">MTNFEGSLVVTLECLPAPYPLHLFSTQQGDTAIQLGLNANGNFFAVIVSPSEVHRARFQRIQIAGPARLIVIVTWSKDGITAAIEGVELENSSGPLRVFESSERIRNKPELERAAHEIECTELEWLFIETLFDLEEKLNVASSYSLRRAAGLIRQLIVDGANLVDAVNREYRLPIRFEVPPDHKERGKHDLDLMPTMHVWRLREGFEDPPRILVNLSSLRKQVVAHHGGTPINLDDFIDFAANSRGGVHWDESTLPPSRNRINALSWVGRLNSAEITIQDLGYVLIEGLIPLLNAINRRRAIRGLYTPAWKSYCWSMPID</sequence>
<organism evidence="1 2">
    <name type="scientific">Variovorax ginsengisoli</name>
    <dbReference type="NCBI Taxonomy" id="363844"/>
    <lineage>
        <taxon>Bacteria</taxon>
        <taxon>Pseudomonadati</taxon>
        <taxon>Pseudomonadota</taxon>
        <taxon>Betaproteobacteria</taxon>
        <taxon>Burkholderiales</taxon>
        <taxon>Comamonadaceae</taxon>
        <taxon>Variovorax</taxon>
    </lineage>
</organism>
<protein>
    <submittedName>
        <fullName evidence="1">Uncharacterized protein</fullName>
    </submittedName>
</protein>
<dbReference type="Proteomes" id="UP001226867">
    <property type="component" value="Unassembled WGS sequence"/>
</dbReference>
<reference evidence="1 2" key="1">
    <citation type="submission" date="2023-07" db="EMBL/GenBank/DDBJ databases">
        <title>Sorghum-associated microbial communities from plants grown in Nebraska, USA.</title>
        <authorList>
            <person name="Schachtman D."/>
        </authorList>
    </citation>
    <scope>NUCLEOTIDE SEQUENCE [LARGE SCALE GENOMIC DNA]</scope>
    <source>
        <strain evidence="1 2">DS1607</strain>
    </source>
</reference>
<evidence type="ECO:0000313" key="2">
    <source>
        <dbReference type="Proteomes" id="UP001226867"/>
    </source>
</evidence>
<comment type="caution">
    <text evidence="1">The sequence shown here is derived from an EMBL/GenBank/DDBJ whole genome shotgun (WGS) entry which is preliminary data.</text>
</comment>
<dbReference type="RefSeq" id="WP_307692380.1">
    <property type="nucleotide sequence ID" value="NZ_JAUSRO010000020.1"/>
</dbReference>
<evidence type="ECO:0000313" key="1">
    <source>
        <dbReference type="EMBL" id="MDP9902643.1"/>
    </source>
</evidence>
<accession>A0ABT9SFS2</accession>
<dbReference type="EMBL" id="JAUSRO010000020">
    <property type="protein sequence ID" value="MDP9902643.1"/>
    <property type="molecule type" value="Genomic_DNA"/>
</dbReference>